<dbReference type="Gene3D" id="3.10.310.50">
    <property type="match status" value="1"/>
</dbReference>
<dbReference type="Proteomes" id="UP000186309">
    <property type="component" value="Chromosome"/>
</dbReference>
<proteinExistence type="predicted"/>
<feature type="region of interest" description="Disordered" evidence="2">
    <location>
        <begin position="337"/>
        <end position="359"/>
    </location>
</feature>
<feature type="coiled-coil region" evidence="1">
    <location>
        <begin position="194"/>
        <end position="221"/>
    </location>
</feature>
<dbReference type="STRING" id="1387353.BSF38_01053"/>
<feature type="signal peptide" evidence="3">
    <location>
        <begin position="1"/>
        <end position="23"/>
    </location>
</feature>
<name>A0A1U7CL39_9BACT</name>
<reference evidence="6" key="1">
    <citation type="submission" date="2016-12" db="EMBL/GenBank/DDBJ databases">
        <title>Comparative genomics of four Isosphaeraceae planctomycetes: a common pool of plasmids and glycoside hydrolase genes.</title>
        <authorList>
            <person name="Ivanova A."/>
        </authorList>
    </citation>
    <scope>NUCLEOTIDE SEQUENCE [LARGE SCALE GENOMIC DNA]</scope>
    <source>
        <strain evidence="6">PX4</strain>
    </source>
</reference>
<feature type="chain" id="PRO_5012888633" description="TPM domain-containing protein" evidence="3">
    <location>
        <begin position="24"/>
        <end position="359"/>
    </location>
</feature>
<evidence type="ECO:0000256" key="3">
    <source>
        <dbReference type="SAM" id="SignalP"/>
    </source>
</evidence>
<dbReference type="Pfam" id="PF03928">
    <property type="entry name" value="HbpS-like"/>
    <property type="match status" value="1"/>
</dbReference>
<feature type="compositionally biased region" description="Basic and acidic residues" evidence="2">
    <location>
        <begin position="343"/>
        <end position="359"/>
    </location>
</feature>
<dbReference type="InterPro" id="IPR052517">
    <property type="entry name" value="GlcG_carb_metab_protein"/>
</dbReference>
<keyword evidence="6" id="KW-1185">Reference proteome</keyword>
<evidence type="ECO:0000313" key="6">
    <source>
        <dbReference type="Proteomes" id="UP000186309"/>
    </source>
</evidence>
<dbReference type="SUPFAM" id="SSF143744">
    <property type="entry name" value="GlcG-like"/>
    <property type="match status" value="1"/>
</dbReference>
<dbReference type="PANTHER" id="PTHR34309">
    <property type="entry name" value="SLR1406 PROTEIN"/>
    <property type="match status" value="1"/>
</dbReference>
<evidence type="ECO:0000313" key="5">
    <source>
        <dbReference type="EMBL" id="APW59626.1"/>
    </source>
</evidence>
<dbReference type="OrthoDB" id="9778896at2"/>
<protein>
    <recommendedName>
        <fullName evidence="4">TPM domain-containing protein</fullName>
    </recommendedName>
</protein>
<dbReference type="InterPro" id="IPR005624">
    <property type="entry name" value="PduO/GlcC-like"/>
</dbReference>
<dbReference type="KEGG" id="pbor:BSF38_01053"/>
<dbReference type="EMBL" id="CP019082">
    <property type="protein sequence ID" value="APW59626.1"/>
    <property type="molecule type" value="Genomic_DNA"/>
</dbReference>
<dbReference type="PANTHER" id="PTHR34309:SF1">
    <property type="entry name" value="PROTEIN GLCG"/>
    <property type="match status" value="1"/>
</dbReference>
<feature type="domain" description="TPM" evidence="4">
    <location>
        <begin position="39"/>
        <end position="155"/>
    </location>
</feature>
<dbReference type="AlphaFoldDB" id="A0A1U7CL39"/>
<dbReference type="InterPro" id="IPR038084">
    <property type="entry name" value="PduO/GlcC-like_sf"/>
</dbReference>
<dbReference type="Pfam" id="PF04536">
    <property type="entry name" value="TPM_phosphatase"/>
    <property type="match status" value="1"/>
</dbReference>
<keyword evidence="3" id="KW-0732">Signal</keyword>
<sequence length="359" mass="37393">MTSRAIPRILLAVQAITFSIATAAIAQERLVERPATAGVRDAAGMFSEDSVRQAGESLRKFARESGVVAVVETVANLNGEAIDEAAIRMARRSAIKGIFILVAKKEMKIEVLASRQFHDAFSRETLHGVRTAFTEGFRKNDFDRGLREGVAVIGAAVATAKAEKKLPAIEAPVDDVGPVVAIKAEHPPSALVARNQVKLTLEGARAIVEAAERQAAAMNLKSNIAVVDDGGHLLSFDRMNGARPASGYTAITKAVTAATFRQPTGPIPAGAANPDPILNIGMQNAATASGGKITTLRGGEPVIIDGQVIGGVGVGGGTGEQDAEVARAGIDAFLKQLASPEPSKGEKKKDEPPSNAVKD</sequence>
<dbReference type="RefSeq" id="WP_076343780.1">
    <property type="nucleotide sequence ID" value="NZ_CP019082.1"/>
</dbReference>
<dbReference type="Gene3D" id="3.30.450.150">
    <property type="entry name" value="Haem-degrading domain"/>
    <property type="match status" value="1"/>
</dbReference>
<organism evidence="5 6">
    <name type="scientific">Paludisphaera borealis</name>
    <dbReference type="NCBI Taxonomy" id="1387353"/>
    <lineage>
        <taxon>Bacteria</taxon>
        <taxon>Pseudomonadati</taxon>
        <taxon>Planctomycetota</taxon>
        <taxon>Planctomycetia</taxon>
        <taxon>Isosphaerales</taxon>
        <taxon>Isosphaeraceae</taxon>
        <taxon>Paludisphaera</taxon>
    </lineage>
</organism>
<evidence type="ECO:0000259" key="4">
    <source>
        <dbReference type="Pfam" id="PF04536"/>
    </source>
</evidence>
<accession>A0A1U7CL39</accession>
<dbReference type="InterPro" id="IPR007621">
    <property type="entry name" value="TPM_dom"/>
</dbReference>
<keyword evidence="1" id="KW-0175">Coiled coil</keyword>
<evidence type="ECO:0000256" key="1">
    <source>
        <dbReference type="SAM" id="Coils"/>
    </source>
</evidence>
<gene>
    <name evidence="5" type="ORF">BSF38_01053</name>
</gene>
<evidence type="ECO:0000256" key="2">
    <source>
        <dbReference type="SAM" id="MobiDB-lite"/>
    </source>
</evidence>